<dbReference type="EMBL" id="VCLB01000003">
    <property type="protein sequence ID" value="TNB48756.1"/>
    <property type="molecule type" value="Genomic_DNA"/>
</dbReference>
<dbReference type="InterPro" id="IPR004843">
    <property type="entry name" value="Calcineurin-like_PHP"/>
</dbReference>
<evidence type="ECO:0000313" key="4">
    <source>
        <dbReference type="Proteomes" id="UP000307874"/>
    </source>
</evidence>
<dbReference type="CDD" id="cd00144">
    <property type="entry name" value="MPP_PPP_family"/>
    <property type="match status" value="1"/>
</dbReference>
<dbReference type="GO" id="GO:0005737">
    <property type="term" value="C:cytoplasm"/>
    <property type="evidence" value="ECO:0007669"/>
    <property type="project" value="TreeGrafter"/>
</dbReference>
<gene>
    <name evidence="3" type="ORF">FF124_06420</name>
</gene>
<evidence type="ECO:0000313" key="3">
    <source>
        <dbReference type="EMBL" id="TNB48756.1"/>
    </source>
</evidence>
<organism evidence="3 4">
    <name type="scientific">Martelella lutilitoris</name>
    <dbReference type="NCBI Taxonomy" id="2583532"/>
    <lineage>
        <taxon>Bacteria</taxon>
        <taxon>Pseudomonadati</taxon>
        <taxon>Pseudomonadota</taxon>
        <taxon>Alphaproteobacteria</taxon>
        <taxon>Hyphomicrobiales</taxon>
        <taxon>Aurantimonadaceae</taxon>
        <taxon>Martelella</taxon>
    </lineage>
</organism>
<sequence>MKSLRRLFTSPKPKSTSRPEPPPSFRGGLPKPDRAFVAIGDIHGCAENLARLWEKLDQTVPDLPLVHVGDYVDRGDHSAQVLEMLFDRQKERADVVCLKGNHEEMFLEFLYDPSESGERWLRYGGLQTVASFGPTGDAYGRKDIARLRDAVIERLGEERLTWLKAMPLVWSSGNMAVVHAGADPRKPLDEQPSRNLTWGHQAFGQLPRRDGLWVVHGHTIVQVPQMANGVISIDTGAYATDRLTAAIVRPDREVEFVQATSGKATP</sequence>
<feature type="domain" description="Calcineurin-like phosphoesterase" evidence="2">
    <location>
        <begin position="36"/>
        <end position="122"/>
    </location>
</feature>
<dbReference type="Proteomes" id="UP000307874">
    <property type="component" value="Unassembled WGS sequence"/>
</dbReference>
<evidence type="ECO:0000259" key="2">
    <source>
        <dbReference type="Pfam" id="PF00149"/>
    </source>
</evidence>
<comment type="caution">
    <text evidence="3">The sequence shown here is derived from an EMBL/GenBank/DDBJ whole genome shotgun (WGS) entry which is preliminary data.</text>
</comment>
<dbReference type="PANTHER" id="PTHR42850:SF4">
    <property type="entry name" value="ZINC-DEPENDENT ENDOPOLYPHOSPHATASE"/>
    <property type="match status" value="1"/>
</dbReference>
<protein>
    <submittedName>
        <fullName evidence="3">Serine/threonine protein phosphatase</fullName>
    </submittedName>
</protein>
<accession>A0A5C4JTR1</accession>
<keyword evidence="4" id="KW-1185">Reference proteome</keyword>
<dbReference type="GO" id="GO:0016791">
    <property type="term" value="F:phosphatase activity"/>
    <property type="evidence" value="ECO:0007669"/>
    <property type="project" value="TreeGrafter"/>
</dbReference>
<reference evidence="3 4" key="2">
    <citation type="submission" date="2019-06" db="EMBL/GenBank/DDBJ databases">
        <title>Martelella lutilitoris sp. nov., isolated from a tidal mudflat.</title>
        <authorList>
            <person name="Kim Y.-J."/>
        </authorList>
    </citation>
    <scope>NUCLEOTIDE SEQUENCE [LARGE SCALE GENOMIC DNA]</scope>
    <source>
        <strain evidence="3 4">GH2-6</strain>
    </source>
</reference>
<dbReference type="RefSeq" id="WP_138747660.1">
    <property type="nucleotide sequence ID" value="NZ_VCLB01000003.1"/>
</dbReference>
<dbReference type="PANTHER" id="PTHR42850">
    <property type="entry name" value="METALLOPHOSPHOESTERASE"/>
    <property type="match status" value="1"/>
</dbReference>
<dbReference type="GO" id="GO:0110154">
    <property type="term" value="P:RNA decapping"/>
    <property type="evidence" value="ECO:0007669"/>
    <property type="project" value="TreeGrafter"/>
</dbReference>
<dbReference type="PRINTS" id="PR00114">
    <property type="entry name" value="STPHPHTASE"/>
</dbReference>
<reference evidence="3 4" key="1">
    <citation type="submission" date="2019-05" db="EMBL/GenBank/DDBJ databases">
        <authorList>
            <person name="Lee S.D."/>
        </authorList>
    </citation>
    <scope>NUCLEOTIDE SEQUENCE [LARGE SCALE GENOMIC DNA]</scope>
    <source>
        <strain evidence="3 4">GH2-6</strain>
    </source>
</reference>
<dbReference type="Gene3D" id="3.60.21.10">
    <property type="match status" value="1"/>
</dbReference>
<feature type="region of interest" description="Disordered" evidence="1">
    <location>
        <begin position="1"/>
        <end position="30"/>
    </location>
</feature>
<dbReference type="OrthoDB" id="9807890at2"/>
<evidence type="ECO:0000256" key="1">
    <source>
        <dbReference type="SAM" id="MobiDB-lite"/>
    </source>
</evidence>
<dbReference type="InterPro" id="IPR029052">
    <property type="entry name" value="Metallo-depent_PP-like"/>
</dbReference>
<dbReference type="InterPro" id="IPR006186">
    <property type="entry name" value="Ser/Thr-sp_prot-phosphatase"/>
</dbReference>
<dbReference type="Pfam" id="PF00149">
    <property type="entry name" value="Metallophos"/>
    <property type="match status" value="1"/>
</dbReference>
<dbReference type="AlphaFoldDB" id="A0A5C4JTR1"/>
<name>A0A5C4JTR1_9HYPH</name>
<dbReference type="SUPFAM" id="SSF56300">
    <property type="entry name" value="Metallo-dependent phosphatases"/>
    <property type="match status" value="1"/>
</dbReference>
<dbReference type="GO" id="GO:0008803">
    <property type="term" value="F:bis(5'-nucleosyl)-tetraphosphatase (symmetrical) activity"/>
    <property type="evidence" value="ECO:0007669"/>
    <property type="project" value="TreeGrafter"/>
</dbReference>
<dbReference type="InterPro" id="IPR050126">
    <property type="entry name" value="Ap4A_hydrolase"/>
</dbReference>
<proteinExistence type="predicted"/>